<proteinExistence type="predicted"/>
<evidence type="ECO:0000313" key="2">
    <source>
        <dbReference type="Proteomes" id="UP001148662"/>
    </source>
</evidence>
<keyword evidence="2" id="KW-1185">Reference proteome</keyword>
<sequence>MTSNFPVELVERVIELSDPVDLFKLAGIARSFRPRAQQLIFADTTLVAGVGCVKLRFERPDNGSTILIPVVKPLPTDFKAHYEAFSKLDPTVLGYIRSFVLRGLNTTERTSSTVYTLEVGGQPHLDLCTVMLFLRKLPNLQNLTIKDVTWSTCSELTLDPTHHCIETAERRPLKSMTFRDILHVGPFDTIFDLLFFVDRCPSLSVKELRWPFGYSTVPIVSPSTPRPDVERLALQLPLPHTGIISIRYPKFSYLTFLDLSDVSNEQQHAIRDLITNCASTLETLYINAEETTIATPTWESLGITECTHLRTLRVVVEPCGHDPDDACAGNATIATIIHLIPPSLVSLQIHFVPIIQLELVALRLRVLPRWTRLVEVLSNHVHLQELRFAFLLPDDVFDDPEHNIWQEHLSRSLQPRINLHFDFLSDD</sequence>
<protein>
    <submittedName>
        <fullName evidence="1">Uncharacterized protein</fullName>
    </submittedName>
</protein>
<reference evidence="1" key="1">
    <citation type="submission" date="2022-07" db="EMBL/GenBank/DDBJ databases">
        <title>Genome Sequence of Phlebia brevispora.</title>
        <authorList>
            <person name="Buettner E."/>
        </authorList>
    </citation>
    <scope>NUCLEOTIDE SEQUENCE</scope>
    <source>
        <strain evidence="1">MPL23</strain>
    </source>
</reference>
<accession>A0ACC1RGV5</accession>
<dbReference type="Proteomes" id="UP001148662">
    <property type="component" value="Unassembled WGS sequence"/>
</dbReference>
<name>A0ACC1RGV5_9APHY</name>
<gene>
    <name evidence="1" type="ORF">NM688_g9344</name>
</gene>
<comment type="caution">
    <text evidence="1">The sequence shown here is derived from an EMBL/GenBank/DDBJ whole genome shotgun (WGS) entry which is preliminary data.</text>
</comment>
<evidence type="ECO:0000313" key="1">
    <source>
        <dbReference type="EMBL" id="KAJ3519154.1"/>
    </source>
</evidence>
<organism evidence="1 2">
    <name type="scientific">Phlebia brevispora</name>
    <dbReference type="NCBI Taxonomy" id="194682"/>
    <lineage>
        <taxon>Eukaryota</taxon>
        <taxon>Fungi</taxon>
        <taxon>Dikarya</taxon>
        <taxon>Basidiomycota</taxon>
        <taxon>Agaricomycotina</taxon>
        <taxon>Agaricomycetes</taxon>
        <taxon>Polyporales</taxon>
        <taxon>Meruliaceae</taxon>
        <taxon>Phlebia</taxon>
    </lineage>
</organism>
<dbReference type="EMBL" id="JANHOG010002874">
    <property type="protein sequence ID" value="KAJ3519154.1"/>
    <property type="molecule type" value="Genomic_DNA"/>
</dbReference>